<keyword evidence="2" id="KW-1185">Reference proteome</keyword>
<evidence type="ECO:0000313" key="1">
    <source>
        <dbReference type="EMBL" id="CCJ33672.1"/>
    </source>
</evidence>
<comment type="caution">
    <text evidence="1">The sequence shown here is derived from an EMBL/GenBank/DDBJ whole genome shotgun (WGS) entry which is preliminary data.</text>
</comment>
<gene>
    <name evidence="1" type="ORF">CAAU_1588</name>
</gene>
<dbReference type="EMBL" id="CAKP01000082">
    <property type="protein sequence ID" value="CCJ33672.1"/>
    <property type="molecule type" value="Genomic_DNA"/>
</dbReference>
<sequence>MFSKFYNPKYIVKVELSDSALLIDKRAYLRAIYLIAKSCNGYILEKNSKSLLTSDEFYEKYKDIIEMPFTIIIF</sequence>
<reference evidence="1 2" key="1">
    <citation type="journal article" date="2011" name="J. Bacteriol.">
        <title>Draft genome sequence of Caloramator australicus strain RC3T, a thermoanaerobe from the Great Artesian Basin of Australia.</title>
        <authorList>
            <person name="Ogg C.D."/>
            <person name="Patel B.K.C."/>
        </authorList>
    </citation>
    <scope>NUCLEOTIDE SEQUENCE [LARGE SCALE GENOMIC DNA]</scope>
    <source>
        <strain evidence="1 2">RC3</strain>
    </source>
</reference>
<evidence type="ECO:0000313" key="2">
    <source>
        <dbReference type="Proteomes" id="UP000007652"/>
    </source>
</evidence>
<name>I7LJF6_9CLOT</name>
<protein>
    <submittedName>
        <fullName evidence="1">Uncharacterized protein</fullName>
    </submittedName>
</protein>
<accession>I7LJF6</accession>
<dbReference type="Proteomes" id="UP000007652">
    <property type="component" value="Unassembled WGS sequence"/>
</dbReference>
<proteinExistence type="predicted"/>
<dbReference type="STRING" id="857293.CAAU_1588"/>
<dbReference type="RefSeq" id="WP_008908936.1">
    <property type="nucleotide sequence ID" value="NZ_CAKP01000082.1"/>
</dbReference>
<organism evidence="1 2">
    <name type="scientific">Caloramator australicus RC3</name>
    <dbReference type="NCBI Taxonomy" id="857293"/>
    <lineage>
        <taxon>Bacteria</taxon>
        <taxon>Bacillati</taxon>
        <taxon>Bacillota</taxon>
        <taxon>Clostridia</taxon>
        <taxon>Eubacteriales</taxon>
        <taxon>Clostridiaceae</taxon>
        <taxon>Caloramator</taxon>
    </lineage>
</organism>
<dbReference type="AlphaFoldDB" id="I7LJF6"/>